<keyword evidence="3" id="KW-1185">Reference proteome</keyword>
<sequence length="95" mass="10722">MAYPDQEHMCFTEGRAPSELNPGPKRQATLTNMPHSTPDQAPMDDLKLLIINLSAEVNRLGEKMDARLLNIEKKMEDWDRRMTGIETVKAAGMPI</sequence>
<feature type="compositionally biased region" description="Basic and acidic residues" evidence="1">
    <location>
        <begin position="1"/>
        <end position="10"/>
    </location>
</feature>
<feature type="compositionally biased region" description="Polar residues" evidence="1">
    <location>
        <begin position="28"/>
        <end position="39"/>
    </location>
</feature>
<evidence type="ECO:0000313" key="2">
    <source>
        <dbReference type="EMBL" id="UYV83581.1"/>
    </source>
</evidence>
<name>A0ABY6LTB5_9ARAC</name>
<proteinExistence type="predicted"/>
<dbReference type="Proteomes" id="UP001235939">
    <property type="component" value="Chromosome 23"/>
</dbReference>
<protein>
    <submittedName>
        <fullName evidence="2">Uncharacterized protein</fullName>
    </submittedName>
</protein>
<feature type="region of interest" description="Disordered" evidence="1">
    <location>
        <begin position="1"/>
        <end position="41"/>
    </location>
</feature>
<gene>
    <name evidence="2" type="ORF">LAZ67_23001531</name>
</gene>
<reference evidence="2 3" key="1">
    <citation type="submission" date="2022-03" db="EMBL/GenBank/DDBJ databases">
        <title>A chromosomal length assembly of Cordylochernes scorpioides.</title>
        <authorList>
            <person name="Zeh D."/>
            <person name="Zeh J."/>
        </authorList>
    </citation>
    <scope>NUCLEOTIDE SEQUENCE [LARGE SCALE GENOMIC DNA]</scope>
    <source>
        <strain evidence="2">IN4F17</strain>
        <tissue evidence="2">Whole Body</tissue>
    </source>
</reference>
<evidence type="ECO:0000313" key="3">
    <source>
        <dbReference type="Proteomes" id="UP001235939"/>
    </source>
</evidence>
<dbReference type="EMBL" id="CP092885">
    <property type="protein sequence ID" value="UYV83581.1"/>
    <property type="molecule type" value="Genomic_DNA"/>
</dbReference>
<evidence type="ECO:0000256" key="1">
    <source>
        <dbReference type="SAM" id="MobiDB-lite"/>
    </source>
</evidence>
<accession>A0ABY6LTB5</accession>
<organism evidence="2 3">
    <name type="scientific">Cordylochernes scorpioides</name>
    <dbReference type="NCBI Taxonomy" id="51811"/>
    <lineage>
        <taxon>Eukaryota</taxon>
        <taxon>Metazoa</taxon>
        <taxon>Ecdysozoa</taxon>
        <taxon>Arthropoda</taxon>
        <taxon>Chelicerata</taxon>
        <taxon>Arachnida</taxon>
        <taxon>Pseudoscorpiones</taxon>
        <taxon>Cheliferoidea</taxon>
        <taxon>Chernetidae</taxon>
        <taxon>Cordylochernes</taxon>
    </lineage>
</organism>